<sequence>MQLKVDDYFGTRNQIPRNNNQIEVSETNTVNQENNVVLHGEVNMAELADALIETHSNLETEVILHGEVNMAELADALIETHNNLETEVMLHGEVNTDGLADALIENKKQKNEEWNSN</sequence>
<protein>
    <submittedName>
        <fullName evidence="2">Uncharacterized protein</fullName>
    </submittedName>
</protein>
<reference evidence="1" key="1">
    <citation type="submission" date="2012-04" db="EMBL/GenBank/DDBJ databases">
        <title>The Genome Sequence of Loa loa.</title>
        <authorList>
            <consortium name="The Broad Institute Genome Sequencing Platform"/>
            <consortium name="Broad Institute Genome Sequencing Center for Infectious Disease"/>
            <person name="Nutman T.B."/>
            <person name="Fink D.L."/>
            <person name="Russ C."/>
            <person name="Young S."/>
            <person name="Zeng Q."/>
            <person name="Gargeya S."/>
            <person name="Alvarado L."/>
            <person name="Berlin A."/>
            <person name="Chapman S.B."/>
            <person name="Chen Z."/>
            <person name="Freedman E."/>
            <person name="Gellesch M."/>
            <person name="Goldberg J."/>
            <person name="Griggs A."/>
            <person name="Gujja S."/>
            <person name="Heilman E.R."/>
            <person name="Heiman D."/>
            <person name="Howarth C."/>
            <person name="Mehta T."/>
            <person name="Neiman D."/>
            <person name="Pearson M."/>
            <person name="Roberts A."/>
            <person name="Saif S."/>
            <person name="Shea T."/>
            <person name="Shenoy N."/>
            <person name="Sisk P."/>
            <person name="Stolte C."/>
            <person name="Sykes S."/>
            <person name="White J."/>
            <person name="Yandava C."/>
            <person name="Haas B."/>
            <person name="Henn M.R."/>
            <person name="Nusbaum C."/>
            <person name="Birren B."/>
        </authorList>
    </citation>
    <scope>NUCLEOTIDE SEQUENCE [LARGE SCALE GENOMIC DNA]</scope>
</reference>
<evidence type="ECO:0000313" key="2">
    <source>
        <dbReference type="WBParaSite" id="EN70_9431"/>
    </source>
</evidence>
<keyword evidence="1" id="KW-1185">Reference proteome</keyword>
<dbReference type="AlphaFoldDB" id="A0A1I7W425"/>
<reference evidence="2" key="2">
    <citation type="submission" date="2016-11" db="UniProtKB">
        <authorList>
            <consortium name="WormBaseParasite"/>
        </authorList>
    </citation>
    <scope>IDENTIFICATION</scope>
</reference>
<dbReference type="WBParaSite" id="EN70_9431">
    <property type="protein sequence ID" value="EN70_9431"/>
    <property type="gene ID" value="EN70_9431"/>
</dbReference>
<dbReference type="Proteomes" id="UP000095285">
    <property type="component" value="Unassembled WGS sequence"/>
</dbReference>
<proteinExistence type="predicted"/>
<accession>A0A1I7W425</accession>
<organism evidence="1 2">
    <name type="scientific">Loa loa</name>
    <name type="common">Eye worm</name>
    <name type="synonym">Filaria loa</name>
    <dbReference type="NCBI Taxonomy" id="7209"/>
    <lineage>
        <taxon>Eukaryota</taxon>
        <taxon>Metazoa</taxon>
        <taxon>Ecdysozoa</taxon>
        <taxon>Nematoda</taxon>
        <taxon>Chromadorea</taxon>
        <taxon>Rhabditida</taxon>
        <taxon>Spirurina</taxon>
        <taxon>Spiruromorpha</taxon>
        <taxon>Filarioidea</taxon>
        <taxon>Onchocercidae</taxon>
        <taxon>Loa</taxon>
    </lineage>
</organism>
<evidence type="ECO:0000313" key="1">
    <source>
        <dbReference type="Proteomes" id="UP000095285"/>
    </source>
</evidence>
<name>A0A1I7W425_LOALO</name>